<accession>A0A1Q9ASQ1</accession>
<dbReference type="OrthoDB" id="9799456at2"/>
<evidence type="ECO:0000313" key="2">
    <source>
        <dbReference type="EMBL" id="OLP58457.1"/>
    </source>
</evidence>
<reference evidence="2 3" key="1">
    <citation type="submission" date="2016-09" db="EMBL/GenBank/DDBJ databases">
        <title>Rhizobium sp. nov., a novel species isolated from the rice rhizosphere.</title>
        <authorList>
            <person name="Zhao J."/>
            <person name="Zhang X."/>
        </authorList>
    </citation>
    <scope>NUCLEOTIDE SEQUENCE [LARGE SCALE GENOMIC DNA]</scope>
    <source>
        <strain evidence="2 3">1.7048</strain>
    </source>
</reference>
<protein>
    <recommendedName>
        <fullName evidence="4">DUF983 domain-containing protein</fullName>
    </recommendedName>
</protein>
<proteinExistence type="predicted"/>
<dbReference type="EMBL" id="MKIP01000057">
    <property type="protein sequence ID" value="OLP58457.1"/>
    <property type="molecule type" value="Genomic_DNA"/>
</dbReference>
<gene>
    <name evidence="2" type="ORF">BJF93_16405</name>
</gene>
<dbReference type="NCBIfam" id="NF004633">
    <property type="entry name" value="PRK05978.1"/>
    <property type="match status" value="1"/>
</dbReference>
<evidence type="ECO:0000313" key="3">
    <source>
        <dbReference type="Proteomes" id="UP000186364"/>
    </source>
</evidence>
<dbReference type="Pfam" id="PF06170">
    <property type="entry name" value="DUF983"/>
    <property type="match status" value="1"/>
</dbReference>
<keyword evidence="1" id="KW-0472">Membrane</keyword>
<dbReference type="InterPro" id="IPR009325">
    <property type="entry name" value="DUF983"/>
</dbReference>
<feature type="transmembrane region" description="Helical" evidence="1">
    <location>
        <begin position="88"/>
        <end position="110"/>
    </location>
</feature>
<keyword evidence="1" id="KW-0812">Transmembrane</keyword>
<dbReference type="Proteomes" id="UP000186364">
    <property type="component" value="Unassembled WGS sequence"/>
</dbReference>
<comment type="caution">
    <text evidence="2">The sequence shown here is derived from an EMBL/GenBank/DDBJ whole genome shotgun (WGS) entry which is preliminary data.</text>
</comment>
<keyword evidence="3" id="KW-1185">Reference proteome</keyword>
<sequence>MQSNSIERPAMPAILRGFKGRCPHCGEGKLFRAFLKPVDHCAVCGEAMHHHRADDFPPYIVVTVMGHLVIAGYMATETVLLLSSWQHLAIWVPVTLIGSLALMQPVKGAVIGLQWALRMHGFGGKPDQPEDILPPAREPR</sequence>
<keyword evidence="1" id="KW-1133">Transmembrane helix</keyword>
<dbReference type="AlphaFoldDB" id="A0A1Q9ASQ1"/>
<dbReference type="RefSeq" id="WP_075628881.1">
    <property type="nucleotide sequence ID" value="NZ_FOAM01000023.1"/>
</dbReference>
<organism evidence="2 3">
    <name type="scientific">Xaviernesmea oryzae</name>
    <dbReference type="NCBI Taxonomy" id="464029"/>
    <lineage>
        <taxon>Bacteria</taxon>
        <taxon>Pseudomonadati</taxon>
        <taxon>Pseudomonadota</taxon>
        <taxon>Alphaproteobacteria</taxon>
        <taxon>Hyphomicrobiales</taxon>
        <taxon>Rhizobiaceae</taxon>
        <taxon>Rhizobium/Agrobacterium group</taxon>
        <taxon>Xaviernesmea</taxon>
    </lineage>
</organism>
<name>A0A1Q9ASQ1_9HYPH</name>
<feature type="transmembrane region" description="Helical" evidence="1">
    <location>
        <begin position="56"/>
        <end position="76"/>
    </location>
</feature>
<evidence type="ECO:0000256" key="1">
    <source>
        <dbReference type="SAM" id="Phobius"/>
    </source>
</evidence>
<evidence type="ECO:0008006" key="4">
    <source>
        <dbReference type="Google" id="ProtNLM"/>
    </source>
</evidence>